<evidence type="ECO:0008006" key="7">
    <source>
        <dbReference type="Google" id="ProtNLM"/>
    </source>
</evidence>
<dbReference type="PANTHER" id="PTHR10867:SF32">
    <property type="entry name" value="NICOTINAMIDE N-METHYLTRANSFERASE"/>
    <property type="match status" value="1"/>
</dbReference>
<dbReference type="Proteomes" id="UP000288216">
    <property type="component" value="Unassembled WGS sequence"/>
</dbReference>
<dbReference type="EMBL" id="BFAA01016065">
    <property type="protein sequence ID" value="GCB79652.1"/>
    <property type="molecule type" value="Genomic_DNA"/>
</dbReference>
<dbReference type="STRING" id="75743.A0A401Q2N2"/>
<dbReference type="GO" id="GO:0008170">
    <property type="term" value="F:N-methyltransferase activity"/>
    <property type="evidence" value="ECO:0007669"/>
    <property type="project" value="TreeGrafter"/>
</dbReference>
<dbReference type="InterPro" id="IPR000940">
    <property type="entry name" value="NNMT_TEMT_trans"/>
</dbReference>
<comment type="caution">
    <text evidence="5">The sequence shown here is derived from an EMBL/GenBank/DDBJ whole genome shotgun (WGS) entry which is preliminary data.</text>
</comment>
<organism evidence="5 6">
    <name type="scientific">Scyliorhinus torazame</name>
    <name type="common">Cloudy catshark</name>
    <name type="synonym">Catulus torazame</name>
    <dbReference type="NCBI Taxonomy" id="75743"/>
    <lineage>
        <taxon>Eukaryota</taxon>
        <taxon>Metazoa</taxon>
        <taxon>Chordata</taxon>
        <taxon>Craniata</taxon>
        <taxon>Vertebrata</taxon>
        <taxon>Chondrichthyes</taxon>
        <taxon>Elasmobranchii</taxon>
        <taxon>Galeomorphii</taxon>
        <taxon>Galeoidea</taxon>
        <taxon>Carcharhiniformes</taxon>
        <taxon>Scyliorhinidae</taxon>
        <taxon>Scyliorhinus</taxon>
    </lineage>
</organism>
<dbReference type="GO" id="GO:0032259">
    <property type="term" value="P:methylation"/>
    <property type="evidence" value="ECO:0007669"/>
    <property type="project" value="UniProtKB-KW"/>
</dbReference>
<evidence type="ECO:0000313" key="5">
    <source>
        <dbReference type="EMBL" id="GCB79652.1"/>
    </source>
</evidence>
<evidence type="ECO:0000256" key="3">
    <source>
        <dbReference type="ARBA" id="ARBA00022679"/>
    </source>
</evidence>
<evidence type="ECO:0000256" key="2">
    <source>
        <dbReference type="ARBA" id="ARBA00022603"/>
    </source>
</evidence>
<proteinExistence type="inferred from homology"/>
<keyword evidence="2" id="KW-0489">Methyltransferase</keyword>
<feature type="non-terminal residue" evidence="5">
    <location>
        <position position="1"/>
    </location>
</feature>
<accession>A0A401Q2N2</accession>
<dbReference type="PANTHER" id="PTHR10867">
    <property type="entry name" value="NNMT/PNMT/TEMT FAMILY MEMBER"/>
    <property type="match status" value="1"/>
</dbReference>
<evidence type="ECO:0000256" key="1">
    <source>
        <dbReference type="ARBA" id="ARBA00007996"/>
    </source>
</evidence>
<reference evidence="5 6" key="1">
    <citation type="journal article" date="2018" name="Nat. Ecol. Evol.">
        <title>Shark genomes provide insights into elasmobranch evolution and the origin of vertebrates.</title>
        <authorList>
            <person name="Hara Y"/>
            <person name="Yamaguchi K"/>
            <person name="Onimaru K"/>
            <person name="Kadota M"/>
            <person name="Koyanagi M"/>
            <person name="Keeley SD"/>
            <person name="Tatsumi K"/>
            <person name="Tanaka K"/>
            <person name="Motone F"/>
            <person name="Kageyama Y"/>
            <person name="Nozu R"/>
            <person name="Adachi N"/>
            <person name="Nishimura O"/>
            <person name="Nakagawa R"/>
            <person name="Tanegashima C"/>
            <person name="Kiyatake I"/>
            <person name="Matsumoto R"/>
            <person name="Murakumo K"/>
            <person name="Nishida K"/>
            <person name="Terakita A"/>
            <person name="Kuratani S"/>
            <person name="Sato K"/>
            <person name="Hyodo S Kuraku.S."/>
        </authorList>
    </citation>
    <scope>NUCLEOTIDE SEQUENCE [LARGE SCALE GENOMIC DNA]</scope>
</reference>
<dbReference type="PROSITE" id="PS51681">
    <property type="entry name" value="SAM_MT_NNMT_PNMT_TEMT"/>
    <property type="match status" value="1"/>
</dbReference>
<dbReference type="SUPFAM" id="SSF53335">
    <property type="entry name" value="S-adenosyl-L-methionine-dependent methyltransferases"/>
    <property type="match status" value="1"/>
</dbReference>
<keyword evidence="4" id="KW-0949">S-adenosyl-L-methionine</keyword>
<keyword evidence="3" id="KW-0808">Transferase</keyword>
<dbReference type="GO" id="GO:0005829">
    <property type="term" value="C:cytosol"/>
    <property type="evidence" value="ECO:0007669"/>
    <property type="project" value="TreeGrafter"/>
</dbReference>
<dbReference type="OrthoDB" id="9427990at2759"/>
<keyword evidence="6" id="KW-1185">Reference proteome</keyword>
<evidence type="ECO:0000256" key="4">
    <source>
        <dbReference type="ARBA" id="ARBA00022691"/>
    </source>
</evidence>
<evidence type="ECO:0000313" key="6">
    <source>
        <dbReference type="Proteomes" id="UP000288216"/>
    </source>
</evidence>
<sequence length="142" mass="16005">GKWTEKEKKLRDSIKQVLKCDVHQTNPLDPVELEPVDCLVTSLCLEAACKDKAAYCAALSNITSLLKPGGVLIMNGVLNETFYMVDKYRFSRLAIDQVLLEKAFREAGYETEWLEIFDGPDKSVNTLSDYEAAFNLPARKNK</sequence>
<dbReference type="Pfam" id="PF01234">
    <property type="entry name" value="NNMT_PNMT_TEMT"/>
    <property type="match status" value="1"/>
</dbReference>
<dbReference type="AlphaFoldDB" id="A0A401Q2N2"/>
<dbReference type="OMA" id="CHANNLI"/>
<protein>
    <recommendedName>
        <fullName evidence="7">Methyltransferase type 11 domain-containing protein</fullName>
    </recommendedName>
</protein>
<gene>
    <name evidence="5" type="ORF">scyTo_0020235</name>
</gene>
<name>A0A401Q2N2_SCYTO</name>
<dbReference type="Gene3D" id="3.40.50.150">
    <property type="entry name" value="Vaccinia Virus protein VP39"/>
    <property type="match status" value="1"/>
</dbReference>
<comment type="similarity">
    <text evidence="1">Belongs to the class I-like SAM-binding methyltransferase superfamily. NNMT/PNMT/TEMT family.</text>
</comment>
<dbReference type="InterPro" id="IPR029063">
    <property type="entry name" value="SAM-dependent_MTases_sf"/>
</dbReference>